<dbReference type="AlphaFoldDB" id="A0A7Y4P3P6"/>
<name>A0A7Y4P3P6_9BURK</name>
<accession>A0A7Y4P3P6</accession>
<dbReference type="RefSeq" id="WP_171587661.1">
    <property type="nucleotide sequence ID" value="NZ_JABGBO010000001.1"/>
</dbReference>
<organism evidence="1 2">
    <name type="scientific">Pelistega europaea</name>
    <dbReference type="NCBI Taxonomy" id="106147"/>
    <lineage>
        <taxon>Bacteria</taxon>
        <taxon>Pseudomonadati</taxon>
        <taxon>Pseudomonadota</taxon>
        <taxon>Betaproteobacteria</taxon>
        <taxon>Burkholderiales</taxon>
        <taxon>Alcaligenaceae</taxon>
        <taxon>Pelistega</taxon>
    </lineage>
</organism>
<dbReference type="EMBL" id="JABGBO010000001">
    <property type="protein sequence ID" value="NOL48676.1"/>
    <property type="molecule type" value="Genomic_DNA"/>
</dbReference>
<gene>
    <name evidence="1" type="ORF">HKX40_00785</name>
</gene>
<protein>
    <submittedName>
        <fullName evidence="1">Uncharacterized protein</fullName>
    </submittedName>
</protein>
<proteinExistence type="predicted"/>
<keyword evidence="2" id="KW-1185">Reference proteome</keyword>
<evidence type="ECO:0000313" key="2">
    <source>
        <dbReference type="Proteomes" id="UP000541421"/>
    </source>
</evidence>
<evidence type="ECO:0000313" key="1">
    <source>
        <dbReference type="EMBL" id="NOL48676.1"/>
    </source>
</evidence>
<sequence length="201" mass="22767">MSEVVDRAARDTQSYELQCLTLQALPASSLGRITRRTIDANFQRILRKLRHICIQYRMPWKIAKVRESLVISPDIIICIDTGLEPYFSRLPNFESRALYSDAISDFEIGRIGCMRVFSILDLQDTLGFSGKKYPILIIHKESFSSGLSNNLANLKSQLRSMIRSNFDDFAGEGIVSLKCHVSVKNKVLGQLVLTDLTVHED</sequence>
<dbReference type="Proteomes" id="UP000541421">
    <property type="component" value="Unassembled WGS sequence"/>
</dbReference>
<reference evidence="1 2" key="1">
    <citation type="submission" date="2020-05" db="EMBL/GenBank/DDBJ databases">
        <authorList>
            <person name="Niu N."/>
        </authorList>
    </citation>
    <scope>NUCLEOTIDE SEQUENCE [LARGE SCALE GENOMIC DNA]</scope>
    <source>
        <strain evidence="1 2">LMG10982</strain>
    </source>
</reference>
<comment type="caution">
    <text evidence="1">The sequence shown here is derived from an EMBL/GenBank/DDBJ whole genome shotgun (WGS) entry which is preliminary data.</text>
</comment>